<accession>A0ACC0AYL8</accession>
<evidence type="ECO:0000313" key="1">
    <source>
        <dbReference type="EMBL" id="KAI5664546.1"/>
    </source>
</evidence>
<name>A0ACC0AYL8_CATRO</name>
<protein>
    <submittedName>
        <fullName evidence="1">Uncharacterized protein</fullName>
    </submittedName>
</protein>
<gene>
    <name evidence="1" type="ORF">M9H77_23869</name>
</gene>
<dbReference type="Proteomes" id="UP001060085">
    <property type="component" value="Linkage Group LG05"/>
</dbReference>
<comment type="caution">
    <text evidence="1">The sequence shown here is derived from an EMBL/GenBank/DDBJ whole genome shotgun (WGS) entry which is preliminary data.</text>
</comment>
<keyword evidence="2" id="KW-1185">Reference proteome</keyword>
<organism evidence="1 2">
    <name type="scientific">Catharanthus roseus</name>
    <name type="common">Madagascar periwinkle</name>
    <name type="synonym">Vinca rosea</name>
    <dbReference type="NCBI Taxonomy" id="4058"/>
    <lineage>
        <taxon>Eukaryota</taxon>
        <taxon>Viridiplantae</taxon>
        <taxon>Streptophyta</taxon>
        <taxon>Embryophyta</taxon>
        <taxon>Tracheophyta</taxon>
        <taxon>Spermatophyta</taxon>
        <taxon>Magnoliopsida</taxon>
        <taxon>eudicotyledons</taxon>
        <taxon>Gunneridae</taxon>
        <taxon>Pentapetalae</taxon>
        <taxon>asterids</taxon>
        <taxon>lamiids</taxon>
        <taxon>Gentianales</taxon>
        <taxon>Apocynaceae</taxon>
        <taxon>Rauvolfioideae</taxon>
        <taxon>Vinceae</taxon>
        <taxon>Catharanthinae</taxon>
        <taxon>Catharanthus</taxon>
    </lineage>
</organism>
<proteinExistence type="predicted"/>
<dbReference type="EMBL" id="CM044705">
    <property type="protein sequence ID" value="KAI5664546.1"/>
    <property type="molecule type" value="Genomic_DNA"/>
</dbReference>
<reference evidence="2" key="1">
    <citation type="journal article" date="2023" name="Nat. Plants">
        <title>Single-cell RNA sequencing provides a high-resolution roadmap for understanding the multicellular compartmentation of specialized metabolism.</title>
        <authorList>
            <person name="Sun S."/>
            <person name="Shen X."/>
            <person name="Li Y."/>
            <person name="Li Y."/>
            <person name="Wang S."/>
            <person name="Li R."/>
            <person name="Zhang H."/>
            <person name="Shen G."/>
            <person name="Guo B."/>
            <person name="Wei J."/>
            <person name="Xu J."/>
            <person name="St-Pierre B."/>
            <person name="Chen S."/>
            <person name="Sun C."/>
        </authorList>
    </citation>
    <scope>NUCLEOTIDE SEQUENCE [LARGE SCALE GENOMIC DNA]</scope>
</reference>
<sequence length="170" mass="19219">MVAYMEEDLKNKFEEFKGQEKASRKGTLLSTVVLPLPSTVGFYLALLGNLIPTANGRGYKGRNHETINCELQKVNKLPQAQEVVQGSAKIHVEEETSKEDFCDLIRDKNIKKRLRLKKKIEWEKKRDTSKIQGHTYGRCRQHPVGKTILPTATEANVTVIPTSPLSSSRQ</sequence>
<evidence type="ECO:0000313" key="2">
    <source>
        <dbReference type="Proteomes" id="UP001060085"/>
    </source>
</evidence>